<comment type="caution">
    <text evidence="1">The sequence shown here is derived from an EMBL/GenBank/DDBJ whole genome shotgun (WGS) entry which is preliminary data.</text>
</comment>
<name>A0A9E2KKW0_9FIRM</name>
<dbReference type="AlphaFoldDB" id="A0A9E2KKW0"/>
<evidence type="ECO:0000313" key="1">
    <source>
        <dbReference type="EMBL" id="MBU3819822.1"/>
    </source>
</evidence>
<dbReference type="Proteomes" id="UP000824178">
    <property type="component" value="Unassembled WGS sequence"/>
</dbReference>
<sequence>MNEKKTFTFVFTGKHADEVASRFSGYFWDGGLDQYLEQEFLEQFGLDCDNFKQVDSNTVEVDTENAQV</sequence>
<organism evidence="1 2">
    <name type="scientific">Candidatus Faecalibacterium intestinavium</name>
    <dbReference type="NCBI Taxonomy" id="2838580"/>
    <lineage>
        <taxon>Bacteria</taxon>
        <taxon>Bacillati</taxon>
        <taxon>Bacillota</taxon>
        <taxon>Clostridia</taxon>
        <taxon>Eubacteriales</taxon>
        <taxon>Oscillospiraceae</taxon>
        <taxon>Faecalibacterium</taxon>
    </lineage>
</organism>
<protein>
    <submittedName>
        <fullName evidence="1">Uncharacterized protein</fullName>
    </submittedName>
</protein>
<proteinExistence type="predicted"/>
<dbReference type="EMBL" id="JAHLFH010000116">
    <property type="protein sequence ID" value="MBU3819822.1"/>
    <property type="molecule type" value="Genomic_DNA"/>
</dbReference>
<reference evidence="1" key="2">
    <citation type="submission" date="2021-04" db="EMBL/GenBank/DDBJ databases">
        <authorList>
            <person name="Gilroy R."/>
        </authorList>
    </citation>
    <scope>NUCLEOTIDE SEQUENCE</scope>
    <source>
        <strain evidence="1">742</strain>
    </source>
</reference>
<evidence type="ECO:0000313" key="2">
    <source>
        <dbReference type="Proteomes" id="UP000824178"/>
    </source>
</evidence>
<gene>
    <name evidence="1" type="ORF">H9864_05565</name>
</gene>
<accession>A0A9E2KKW0</accession>
<reference evidence="1" key="1">
    <citation type="journal article" date="2021" name="PeerJ">
        <title>Extensive microbial diversity within the chicken gut microbiome revealed by metagenomics and culture.</title>
        <authorList>
            <person name="Gilroy R."/>
            <person name="Ravi A."/>
            <person name="Getino M."/>
            <person name="Pursley I."/>
            <person name="Horton D.L."/>
            <person name="Alikhan N.F."/>
            <person name="Baker D."/>
            <person name="Gharbi K."/>
            <person name="Hall N."/>
            <person name="Watson M."/>
            <person name="Adriaenssens E.M."/>
            <person name="Foster-Nyarko E."/>
            <person name="Jarju S."/>
            <person name="Secka A."/>
            <person name="Antonio M."/>
            <person name="Oren A."/>
            <person name="Chaudhuri R.R."/>
            <person name="La Ragione R."/>
            <person name="Hildebrand F."/>
            <person name="Pallen M.J."/>
        </authorList>
    </citation>
    <scope>NUCLEOTIDE SEQUENCE</scope>
    <source>
        <strain evidence="1">742</strain>
    </source>
</reference>